<feature type="repeat" description="TPR" evidence="3">
    <location>
        <begin position="207"/>
        <end position="240"/>
    </location>
</feature>
<feature type="repeat" description="TPR" evidence="3">
    <location>
        <begin position="275"/>
        <end position="308"/>
    </location>
</feature>
<dbReference type="SUPFAM" id="SSF48452">
    <property type="entry name" value="TPR-like"/>
    <property type="match status" value="1"/>
</dbReference>
<keyword evidence="2 3" id="KW-0802">TPR repeat</keyword>
<gene>
    <name evidence="4" type="ORF">L596_007510</name>
</gene>
<keyword evidence="5" id="KW-1185">Reference proteome</keyword>
<name>A0A4U5PAJ3_STECR</name>
<dbReference type="OrthoDB" id="2017782at2759"/>
<dbReference type="PROSITE" id="PS50005">
    <property type="entry name" value="TPR"/>
    <property type="match status" value="4"/>
</dbReference>
<dbReference type="InterPro" id="IPR019734">
    <property type="entry name" value="TPR_rpt"/>
</dbReference>
<reference evidence="4 5" key="2">
    <citation type="journal article" date="2019" name="G3 (Bethesda)">
        <title>Hybrid Assembly of the Genome of the Entomopathogenic Nematode Steinernema carpocapsae Identifies the X-Chromosome.</title>
        <authorList>
            <person name="Serra L."/>
            <person name="Macchietto M."/>
            <person name="Macias-Munoz A."/>
            <person name="McGill C.J."/>
            <person name="Rodriguez I.M."/>
            <person name="Rodriguez B."/>
            <person name="Murad R."/>
            <person name="Mortazavi A."/>
        </authorList>
    </citation>
    <scope>NUCLEOTIDE SEQUENCE [LARGE SCALE GENOMIC DNA]</scope>
    <source>
        <strain evidence="4 5">ALL</strain>
    </source>
</reference>
<dbReference type="InterPro" id="IPR011990">
    <property type="entry name" value="TPR-like_helical_dom_sf"/>
</dbReference>
<dbReference type="GO" id="GO:0006368">
    <property type="term" value="P:transcription elongation by RNA polymerase II"/>
    <property type="evidence" value="ECO:0007669"/>
    <property type="project" value="TreeGrafter"/>
</dbReference>
<dbReference type="PANTHER" id="PTHR14027">
    <property type="entry name" value="RNA POLYMERASE-ASSOCIATED PROTEIN CTR9"/>
    <property type="match status" value="1"/>
</dbReference>
<feature type="repeat" description="TPR" evidence="3">
    <location>
        <begin position="166"/>
        <end position="199"/>
    </location>
</feature>
<evidence type="ECO:0000313" key="5">
    <source>
        <dbReference type="Proteomes" id="UP000298663"/>
    </source>
</evidence>
<evidence type="ECO:0000313" key="4">
    <source>
        <dbReference type="EMBL" id="TKR92964.1"/>
    </source>
</evidence>
<evidence type="ECO:0000256" key="3">
    <source>
        <dbReference type="PROSITE-ProRule" id="PRU00339"/>
    </source>
</evidence>
<dbReference type="Gene3D" id="1.25.40.10">
    <property type="entry name" value="Tetratricopeptide repeat domain"/>
    <property type="match status" value="2"/>
</dbReference>
<evidence type="ECO:0000256" key="1">
    <source>
        <dbReference type="ARBA" id="ARBA00022737"/>
    </source>
</evidence>
<dbReference type="AlphaFoldDB" id="A0A4U5PAJ3"/>
<dbReference type="GO" id="GO:0000993">
    <property type="term" value="F:RNA polymerase II complex binding"/>
    <property type="evidence" value="ECO:0007669"/>
    <property type="project" value="TreeGrafter"/>
</dbReference>
<feature type="repeat" description="TPR" evidence="3">
    <location>
        <begin position="64"/>
        <end position="97"/>
    </location>
</feature>
<organism evidence="4 5">
    <name type="scientific">Steinernema carpocapsae</name>
    <name type="common">Entomopathogenic nematode</name>
    <dbReference type="NCBI Taxonomy" id="34508"/>
    <lineage>
        <taxon>Eukaryota</taxon>
        <taxon>Metazoa</taxon>
        <taxon>Ecdysozoa</taxon>
        <taxon>Nematoda</taxon>
        <taxon>Chromadorea</taxon>
        <taxon>Rhabditida</taxon>
        <taxon>Tylenchina</taxon>
        <taxon>Panagrolaimomorpha</taxon>
        <taxon>Strongyloidoidea</taxon>
        <taxon>Steinernematidae</taxon>
        <taxon>Steinernema</taxon>
    </lineage>
</organism>
<dbReference type="GO" id="GO:0006355">
    <property type="term" value="P:regulation of DNA-templated transcription"/>
    <property type="evidence" value="ECO:0007669"/>
    <property type="project" value="InterPro"/>
</dbReference>
<dbReference type="InterPro" id="IPR031101">
    <property type="entry name" value="Ctr9"/>
</dbReference>
<accession>A0A4U5PAJ3</accession>
<protein>
    <submittedName>
        <fullName evidence="4">Uncharacterized protein</fullName>
    </submittedName>
</protein>
<keyword evidence="1" id="KW-0677">Repeat</keyword>
<sequence>MSLYLRAGEFDAAKQIYGFQAKTEKTTSITGKLGLAAAHFGMKEYNEALAIYQAILKENAYCPAEVRVAIGCCFYEMGNTLRARKAYLRALAVDPDCYLAIIAMVLLEYKREGPDSSFRWILTACCQSEIESEALWWLATYLVDKNEFQKAENVAKQACEQMTPKLQKDNNLGADFYAQGEYSHAVRFFKKAAELAAAYPKDSHLLDTVMFNIGRSQERLGEFIEAEKAYRSILDQNPDYIDAHIRLGAISNNLGYTSQAEKHFLRAQELDDLNPTTLLMFADFYMEQKSYQMAQRLYRSLLMINPRDTFALTSMGNMYFRMVMNVMDNKQITNFMKRSAAFYRKALESCPGNPYAASGTACLLAMDGNLEGAKLVFERVRECTLKPLDLWTNLAEVYAEQGLHARARGFLEVAMKTHNLCKDADVMLMLSNTYIQCNQLEKARYWLEKAAEEVPKRVDVIFNLAVVLKKIGLKNYRDLSSTPEAMEEACKDVELSERHQKFLKENLDKLEIIDDIMWMHLIDHELGNCKDFLQQMRSKKNKK</sequence>
<dbReference type="Pfam" id="PF13424">
    <property type="entry name" value="TPR_12"/>
    <property type="match status" value="1"/>
</dbReference>
<dbReference type="PANTHER" id="PTHR14027:SF2">
    <property type="entry name" value="RNA POLYMERASE-ASSOCIATED PROTEIN CTR9 HOMOLOG"/>
    <property type="match status" value="1"/>
</dbReference>
<dbReference type="Proteomes" id="UP000298663">
    <property type="component" value="Unassembled WGS sequence"/>
</dbReference>
<dbReference type="GO" id="GO:0016593">
    <property type="term" value="C:Cdc73/Paf1 complex"/>
    <property type="evidence" value="ECO:0007669"/>
    <property type="project" value="TreeGrafter"/>
</dbReference>
<evidence type="ECO:0000256" key="2">
    <source>
        <dbReference type="ARBA" id="ARBA00022803"/>
    </source>
</evidence>
<reference evidence="4 5" key="1">
    <citation type="journal article" date="2015" name="Genome Biol.">
        <title>Comparative genomics of Steinernema reveals deeply conserved gene regulatory networks.</title>
        <authorList>
            <person name="Dillman A.R."/>
            <person name="Macchietto M."/>
            <person name="Porter C.F."/>
            <person name="Rogers A."/>
            <person name="Williams B."/>
            <person name="Antoshechkin I."/>
            <person name="Lee M.M."/>
            <person name="Goodwin Z."/>
            <person name="Lu X."/>
            <person name="Lewis E.E."/>
            <person name="Goodrich-Blair H."/>
            <person name="Stock S.P."/>
            <person name="Adams B.J."/>
            <person name="Sternberg P.W."/>
            <person name="Mortazavi A."/>
        </authorList>
    </citation>
    <scope>NUCLEOTIDE SEQUENCE [LARGE SCALE GENOMIC DNA]</scope>
    <source>
        <strain evidence="4 5">ALL</strain>
    </source>
</reference>
<dbReference type="SMART" id="SM00028">
    <property type="entry name" value="TPR"/>
    <property type="match status" value="8"/>
</dbReference>
<dbReference type="Pfam" id="PF13181">
    <property type="entry name" value="TPR_8"/>
    <property type="match status" value="2"/>
</dbReference>
<proteinExistence type="predicted"/>
<comment type="caution">
    <text evidence="4">The sequence shown here is derived from an EMBL/GenBank/DDBJ whole genome shotgun (WGS) entry which is preliminary data.</text>
</comment>
<dbReference type="EMBL" id="AZBU02000002">
    <property type="protein sequence ID" value="TKR92964.1"/>
    <property type="molecule type" value="Genomic_DNA"/>
</dbReference>
<dbReference type="STRING" id="34508.A0A4U5PAJ3"/>
<dbReference type="SUPFAM" id="SSF81901">
    <property type="entry name" value="HCP-like"/>
    <property type="match status" value="1"/>
</dbReference>